<keyword evidence="2" id="KW-1185">Reference proteome</keyword>
<name>A0A5C5ZBY5_9BACT</name>
<evidence type="ECO:0000313" key="1">
    <source>
        <dbReference type="EMBL" id="TWT84919.1"/>
    </source>
</evidence>
<accession>A0A5C5ZBY5</accession>
<proteinExistence type="predicted"/>
<dbReference type="GO" id="GO:0005829">
    <property type="term" value="C:cytosol"/>
    <property type="evidence" value="ECO:0007669"/>
    <property type="project" value="TreeGrafter"/>
</dbReference>
<dbReference type="EMBL" id="SJPJ01000001">
    <property type="protein sequence ID" value="TWT84919.1"/>
    <property type="molecule type" value="Genomic_DNA"/>
</dbReference>
<dbReference type="Gene3D" id="3.40.50.1000">
    <property type="entry name" value="HAD superfamily/HAD-like"/>
    <property type="match status" value="1"/>
</dbReference>
<sequence length="251" mass="28053">MPFRITGKYDLVICDIDGCLSPESHAPINISGLAKIAEHNRLAIQNRDRPVVTLCSGRPIGFVECLCRLIQNTLIPCIGENGVWLWRPADNSFECDPAITDEHMEVVHQARKLLRSLFEANGVIQQPGKSASVALYHPDTAFLRSIVPTIAQEFQKRNWPIRVSMTWLYINCDLQHINKATAIDRLIAQNSIKPERTAGIGDTMGDRFIAERVSWFGCPANSEAEIKKAATYVSPHDEVEGVLDILDQLVH</sequence>
<dbReference type="AlphaFoldDB" id="A0A5C5ZBY5"/>
<dbReference type="OrthoDB" id="9810101at2"/>
<organism evidence="1 2">
    <name type="scientific">Novipirellula herctigrandis</name>
    <dbReference type="NCBI Taxonomy" id="2527986"/>
    <lineage>
        <taxon>Bacteria</taxon>
        <taxon>Pseudomonadati</taxon>
        <taxon>Planctomycetota</taxon>
        <taxon>Planctomycetia</taxon>
        <taxon>Pirellulales</taxon>
        <taxon>Pirellulaceae</taxon>
        <taxon>Novipirellula</taxon>
    </lineage>
</organism>
<dbReference type="Pfam" id="PF08282">
    <property type="entry name" value="Hydrolase_3"/>
    <property type="match status" value="1"/>
</dbReference>
<dbReference type="PANTHER" id="PTHR10000:SF8">
    <property type="entry name" value="HAD SUPERFAMILY HYDROLASE-LIKE, TYPE 3"/>
    <property type="match status" value="1"/>
</dbReference>
<dbReference type="Proteomes" id="UP000315010">
    <property type="component" value="Unassembled WGS sequence"/>
</dbReference>
<dbReference type="PANTHER" id="PTHR10000">
    <property type="entry name" value="PHOSPHOSERINE PHOSPHATASE"/>
    <property type="match status" value="1"/>
</dbReference>
<dbReference type="SUPFAM" id="SSF56784">
    <property type="entry name" value="HAD-like"/>
    <property type="match status" value="1"/>
</dbReference>
<dbReference type="InterPro" id="IPR036412">
    <property type="entry name" value="HAD-like_sf"/>
</dbReference>
<dbReference type="GO" id="GO:0000287">
    <property type="term" value="F:magnesium ion binding"/>
    <property type="evidence" value="ECO:0007669"/>
    <property type="project" value="TreeGrafter"/>
</dbReference>
<comment type="caution">
    <text evidence="1">The sequence shown here is derived from an EMBL/GenBank/DDBJ whole genome shotgun (WGS) entry which is preliminary data.</text>
</comment>
<dbReference type="Gene3D" id="3.90.1070.10">
    <property type="match status" value="1"/>
</dbReference>
<dbReference type="InterPro" id="IPR023214">
    <property type="entry name" value="HAD_sf"/>
</dbReference>
<reference evidence="1 2" key="1">
    <citation type="submission" date="2019-02" db="EMBL/GenBank/DDBJ databases">
        <title>Deep-cultivation of Planctomycetes and their phenomic and genomic characterization uncovers novel biology.</title>
        <authorList>
            <person name="Wiegand S."/>
            <person name="Jogler M."/>
            <person name="Boedeker C."/>
            <person name="Pinto D."/>
            <person name="Vollmers J."/>
            <person name="Rivas-Marin E."/>
            <person name="Kohn T."/>
            <person name="Peeters S.H."/>
            <person name="Heuer A."/>
            <person name="Rast P."/>
            <person name="Oberbeckmann S."/>
            <person name="Bunk B."/>
            <person name="Jeske O."/>
            <person name="Meyerdierks A."/>
            <person name="Storesund J.E."/>
            <person name="Kallscheuer N."/>
            <person name="Luecker S."/>
            <person name="Lage O.M."/>
            <person name="Pohl T."/>
            <person name="Merkel B.J."/>
            <person name="Hornburger P."/>
            <person name="Mueller R.-W."/>
            <person name="Bruemmer F."/>
            <person name="Labrenz M."/>
            <person name="Spormann A.M."/>
            <person name="Op Den Camp H."/>
            <person name="Overmann J."/>
            <person name="Amann R."/>
            <person name="Jetten M.S.M."/>
            <person name="Mascher T."/>
            <person name="Medema M.H."/>
            <person name="Devos D.P."/>
            <person name="Kaster A.-K."/>
            <person name="Ovreas L."/>
            <person name="Rohde M."/>
            <person name="Galperin M.Y."/>
            <person name="Jogler C."/>
        </authorList>
    </citation>
    <scope>NUCLEOTIDE SEQUENCE [LARGE SCALE GENOMIC DNA]</scope>
    <source>
        <strain evidence="1 2">CA13</strain>
    </source>
</reference>
<evidence type="ECO:0000313" key="2">
    <source>
        <dbReference type="Proteomes" id="UP000315010"/>
    </source>
</evidence>
<gene>
    <name evidence="1" type="ORF">CA13_64000</name>
</gene>
<protein>
    <submittedName>
        <fullName evidence="1">Phosphoglycolate phosphatase</fullName>
    </submittedName>
</protein>
<dbReference type="GO" id="GO:0016791">
    <property type="term" value="F:phosphatase activity"/>
    <property type="evidence" value="ECO:0007669"/>
    <property type="project" value="TreeGrafter"/>
</dbReference>
<dbReference type="RefSeq" id="WP_146402841.1">
    <property type="nucleotide sequence ID" value="NZ_SJPJ01000001.1"/>
</dbReference>